<organism evidence="1">
    <name type="scientific">marine metagenome</name>
    <dbReference type="NCBI Taxonomy" id="408172"/>
    <lineage>
        <taxon>unclassified sequences</taxon>
        <taxon>metagenomes</taxon>
        <taxon>ecological metagenomes</taxon>
    </lineage>
</organism>
<name>A0A381U2B2_9ZZZZ</name>
<accession>A0A381U2B2</accession>
<reference evidence="1" key="1">
    <citation type="submission" date="2018-05" db="EMBL/GenBank/DDBJ databases">
        <authorList>
            <person name="Lanie J.A."/>
            <person name="Ng W.-L."/>
            <person name="Kazmierczak K.M."/>
            <person name="Andrzejewski T.M."/>
            <person name="Davidsen T.M."/>
            <person name="Wayne K.J."/>
            <person name="Tettelin H."/>
            <person name="Glass J.I."/>
            <person name="Rusch D."/>
            <person name="Podicherti R."/>
            <person name="Tsui H.-C.T."/>
            <person name="Winkler M.E."/>
        </authorList>
    </citation>
    <scope>NUCLEOTIDE SEQUENCE</scope>
</reference>
<gene>
    <name evidence="1" type="ORF">METZ01_LOCUS73457</name>
</gene>
<protein>
    <submittedName>
        <fullName evidence="1">Uncharacterized protein</fullName>
    </submittedName>
</protein>
<dbReference type="AlphaFoldDB" id="A0A381U2B2"/>
<sequence>MQVGVAESWKKTTGCTRSGLRANKTKALGQSSPCLYLGSAERFRDSLGTVWEFDWGSVEPKLKEKYPDRPTGRVLVAPTFWEEHCTECAVPECYSTCELYSRRRDGGCHRFTGGIRRVPAAAKPYGDGAKIRFERWGKLQTLIPQSACSLSTYRLFQILDRATRFIDHGLGPRWSRSWLSKAWKWRRAELVASIGSKPIDWSRCHLEAVIENLGDPVGVSVELVDEKIGIARSSLSIPNGISHHRLTAEELGIRGDRTGDHLRVLADGDDPYELCFLRLEILQNLGFSMPGSGNIEEIVIESSPNPSMSGPPHPHLVLPDTDGDDPTGTEAFSPAHAEFLMSCEIELQLETNLSETQVDRMVQLLARSDNLNLSGRRYDKPSFIAGQSPSSTWIAGTCRDRFGEHGLVLVARVILGESILEVKDLVVSCRVAEMAVENSFFEWLRTEGAKIKAQGVAAAFVPSPKNEILERSLRRCGFKPATDGSTLWIDGSVPVPDSNIVRPMGQFPIPDSRLGEAEV</sequence>
<proteinExistence type="predicted"/>
<dbReference type="EMBL" id="UINC01005326">
    <property type="protein sequence ID" value="SVA20603.1"/>
    <property type="molecule type" value="Genomic_DNA"/>
</dbReference>
<evidence type="ECO:0000313" key="1">
    <source>
        <dbReference type="EMBL" id="SVA20603.1"/>
    </source>
</evidence>